<dbReference type="OMA" id="DIETTRW"/>
<dbReference type="AlphaFoldDB" id="R1GAM7"/>
<dbReference type="InterPro" id="IPR002293">
    <property type="entry name" value="AA/rel_permease1"/>
</dbReference>
<dbReference type="STRING" id="1287680.R1GAM7"/>
<dbReference type="PANTHER" id="PTHR11785">
    <property type="entry name" value="AMINO ACID TRANSPORTER"/>
    <property type="match status" value="1"/>
</dbReference>
<feature type="transmembrane region" description="Helical" evidence="5">
    <location>
        <begin position="35"/>
        <end position="60"/>
    </location>
</feature>
<dbReference type="HOGENOM" id="CLU_1669131_0_0_1"/>
<gene>
    <name evidence="6" type="ORF">UCRNP2_4622</name>
</gene>
<sequence>MSAFTALKKSFQENYGTVYLEAAYKRPKLLATVVFAFQAILLGFTASGCIIFASNILVAAGRTATEWEKRGIAIFVITFVTILHTFFPKLGVRGMNFIGLIKIFTLLFIVVTGWVVLSGGVSKIEDPHASFRNAFAGSATSGNLYATALFKVLNSYAG</sequence>
<evidence type="ECO:0000313" key="7">
    <source>
        <dbReference type="Proteomes" id="UP000013521"/>
    </source>
</evidence>
<evidence type="ECO:0000256" key="1">
    <source>
        <dbReference type="ARBA" id="ARBA00004141"/>
    </source>
</evidence>
<dbReference type="Proteomes" id="UP000013521">
    <property type="component" value="Unassembled WGS sequence"/>
</dbReference>
<dbReference type="GO" id="GO:0016020">
    <property type="term" value="C:membrane"/>
    <property type="evidence" value="ECO:0007669"/>
    <property type="project" value="UniProtKB-SubCell"/>
</dbReference>
<evidence type="ECO:0000256" key="3">
    <source>
        <dbReference type="ARBA" id="ARBA00022989"/>
    </source>
</evidence>
<dbReference type="PANTHER" id="PTHR11785:SF382">
    <property type="entry name" value="LOW-AFFINITY METHIONINE PERMEASE"/>
    <property type="match status" value="1"/>
</dbReference>
<dbReference type="EMBL" id="KB916189">
    <property type="protein sequence ID" value="EOD48615.1"/>
    <property type="molecule type" value="Genomic_DNA"/>
</dbReference>
<evidence type="ECO:0000256" key="4">
    <source>
        <dbReference type="ARBA" id="ARBA00023136"/>
    </source>
</evidence>
<comment type="subcellular location">
    <subcellularLocation>
        <location evidence="1">Membrane</location>
        <topology evidence="1">Multi-pass membrane protein</topology>
    </subcellularLocation>
</comment>
<reference evidence="7" key="1">
    <citation type="journal article" date="2013" name="Genome Announc.">
        <title>Draft genome sequence of Neofusicoccum parvum isolate UCR-NP2, a fungal vascular pathogen associated with grapevine cankers.</title>
        <authorList>
            <person name="Blanco-Ulate B."/>
            <person name="Rolshausen P."/>
            <person name="Cantu D."/>
        </authorList>
    </citation>
    <scope>NUCLEOTIDE SEQUENCE [LARGE SCALE GENOMIC DNA]</scope>
    <source>
        <strain evidence="7">UCR-NP2</strain>
    </source>
</reference>
<protein>
    <submittedName>
        <fullName evidence="6">Putative high affinity methionine permease protein</fullName>
    </submittedName>
</protein>
<evidence type="ECO:0000256" key="2">
    <source>
        <dbReference type="ARBA" id="ARBA00022692"/>
    </source>
</evidence>
<organism evidence="6 7">
    <name type="scientific">Botryosphaeria parva (strain UCR-NP2)</name>
    <name type="common">Grapevine canker fungus</name>
    <name type="synonym">Neofusicoccum parvum</name>
    <dbReference type="NCBI Taxonomy" id="1287680"/>
    <lineage>
        <taxon>Eukaryota</taxon>
        <taxon>Fungi</taxon>
        <taxon>Dikarya</taxon>
        <taxon>Ascomycota</taxon>
        <taxon>Pezizomycotina</taxon>
        <taxon>Dothideomycetes</taxon>
        <taxon>Dothideomycetes incertae sedis</taxon>
        <taxon>Botryosphaeriales</taxon>
        <taxon>Botryosphaeriaceae</taxon>
        <taxon>Neofusicoccum</taxon>
    </lineage>
</organism>
<dbReference type="eggNOG" id="KOG1287">
    <property type="taxonomic scope" value="Eukaryota"/>
</dbReference>
<keyword evidence="4 5" id="KW-0472">Membrane</keyword>
<evidence type="ECO:0000313" key="6">
    <source>
        <dbReference type="EMBL" id="EOD48615.1"/>
    </source>
</evidence>
<dbReference type="OrthoDB" id="5982228at2759"/>
<dbReference type="InterPro" id="IPR050598">
    <property type="entry name" value="AminoAcid_Transporter"/>
</dbReference>
<evidence type="ECO:0000256" key="5">
    <source>
        <dbReference type="SAM" id="Phobius"/>
    </source>
</evidence>
<dbReference type="GO" id="GO:0015179">
    <property type="term" value="F:L-amino acid transmembrane transporter activity"/>
    <property type="evidence" value="ECO:0007669"/>
    <property type="project" value="TreeGrafter"/>
</dbReference>
<dbReference type="Pfam" id="PF13520">
    <property type="entry name" value="AA_permease_2"/>
    <property type="match status" value="1"/>
</dbReference>
<dbReference type="KEGG" id="npa:UCRNP2_4622"/>
<proteinExistence type="predicted"/>
<accession>R1GAM7</accession>
<feature type="transmembrane region" description="Helical" evidence="5">
    <location>
        <begin position="72"/>
        <end position="91"/>
    </location>
</feature>
<feature type="transmembrane region" description="Helical" evidence="5">
    <location>
        <begin position="97"/>
        <end position="117"/>
    </location>
</feature>
<keyword evidence="2 5" id="KW-0812">Transmembrane</keyword>
<name>R1GAM7_BOTPV</name>
<dbReference type="Gene3D" id="1.20.1740.10">
    <property type="entry name" value="Amino acid/polyamine transporter I"/>
    <property type="match status" value="1"/>
</dbReference>
<keyword evidence="3 5" id="KW-1133">Transmembrane helix</keyword>